<dbReference type="WBParaSite" id="SSTP_0000635150.1">
    <property type="protein sequence ID" value="SSTP_0000635150.1"/>
    <property type="gene ID" value="SSTP_0000635150"/>
</dbReference>
<dbReference type="WBParaSite" id="TCONS_00001715.p1">
    <property type="protein sequence ID" value="TCONS_00001715.p1"/>
    <property type="gene ID" value="XLOC_001605"/>
</dbReference>
<dbReference type="Proteomes" id="UP000035681">
    <property type="component" value="Unplaced"/>
</dbReference>
<feature type="chain" id="PRO_5005327723" evidence="1">
    <location>
        <begin position="20"/>
        <end position="145"/>
    </location>
</feature>
<keyword evidence="1" id="KW-0732">Signal</keyword>
<evidence type="ECO:0000313" key="2">
    <source>
        <dbReference type="Proteomes" id="UP000035681"/>
    </source>
</evidence>
<feature type="signal peptide" evidence="1">
    <location>
        <begin position="1"/>
        <end position="19"/>
    </location>
</feature>
<reference evidence="3" key="1">
    <citation type="submission" date="2015-08" db="UniProtKB">
        <authorList>
            <consortium name="WormBaseParasite"/>
        </authorList>
    </citation>
    <scope>IDENTIFICATION</scope>
</reference>
<evidence type="ECO:0000313" key="4">
    <source>
        <dbReference type="WBParaSite" id="TCONS_00001715.p1"/>
    </source>
</evidence>
<organism evidence="3">
    <name type="scientific">Strongyloides stercoralis</name>
    <name type="common">Threadworm</name>
    <dbReference type="NCBI Taxonomy" id="6248"/>
    <lineage>
        <taxon>Eukaryota</taxon>
        <taxon>Metazoa</taxon>
        <taxon>Ecdysozoa</taxon>
        <taxon>Nematoda</taxon>
        <taxon>Chromadorea</taxon>
        <taxon>Rhabditida</taxon>
        <taxon>Tylenchina</taxon>
        <taxon>Panagrolaimomorpha</taxon>
        <taxon>Strongyloidoidea</taxon>
        <taxon>Strongyloididae</taxon>
        <taxon>Strongyloides</taxon>
    </lineage>
</organism>
<sequence length="145" mass="16785">MVFSFIILINLISLLYTCCNKNKKENININGKKNILSETKRSLYQSKYLPQRKNTKHANKYISANGKESYFNSKNNKSLKENNCYGFNKEAQQHPFSIVDNVGDVKLKRMDKQKNLPVSQQNNQNVSQNYNTFNKLVAVPKSVFL</sequence>
<dbReference type="AlphaFoldDB" id="A0A0K0EA20"/>
<accession>A0A0K0EA20</accession>
<name>A0A0K0EA20_STRER</name>
<keyword evidence="2" id="KW-1185">Reference proteome</keyword>
<protein>
    <submittedName>
        <fullName evidence="3 4">Uncharacterized protein</fullName>
    </submittedName>
</protein>
<evidence type="ECO:0000313" key="3">
    <source>
        <dbReference type="WBParaSite" id="SSTP_0000635150.1"/>
    </source>
</evidence>
<evidence type="ECO:0000256" key="1">
    <source>
        <dbReference type="SAM" id="SignalP"/>
    </source>
</evidence>
<proteinExistence type="predicted"/>